<dbReference type="RefSeq" id="WP_397079399.1">
    <property type="nucleotide sequence ID" value="NZ_JBITGY010000002.1"/>
</dbReference>
<protein>
    <recommendedName>
        <fullName evidence="3">Head-to-tail stopper</fullName>
    </recommendedName>
</protein>
<keyword evidence="2" id="KW-1185">Reference proteome</keyword>
<name>A0ABW7YQZ0_9ACTN</name>
<evidence type="ECO:0000313" key="1">
    <source>
        <dbReference type="EMBL" id="MFI6496909.1"/>
    </source>
</evidence>
<reference evidence="1 2" key="1">
    <citation type="submission" date="2024-10" db="EMBL/GenBank/DDBJ databases">
        <title>The Natural Products Discovery Center: Release of the First 8490 Sequenced Strains for Exploring Actinobacteria Biosynthetic Diversity.</title>
        <authorList>
            <person name="Kalkreuter E."/>
            <person name="Kautsar S.A."/>
            <person name="Yang D."/>
            <person name="Bader C.D."/>
            <person name="Teijaro C.N."/>
            <person name="Fluegel L."/>
            <person name="Davis C.M."/>
            <person name="Simpson J.R."/>
            <person name="Lauterbach L."/>
            <person name="Steele A.D."/>
            <person name="Gui C."/>
            <person name="Meng S."/>
            <person name="Li G."/>
            <person name="Viehrig K."/>
            <person name="Ye F."/>
            <person name="Su P."/>
            <person name="Kiefer A.F."/>
            <person name="Nichols A."/>
            <person name="Cepeda A.J."/>
            <person name="Yan W."/>
            <person name="Fan B."/>
            <person name="Jiang Y."/>
            <person name="Adhikari A."/>
            <person name="Zheng C.-J."/>
            <person name="Schuster L."/>
            <person name="Cowan T.M."/>
            <person name="Smanski M.J."/>
            <person name="Chevrette M.G."/>
            <person name="De Carvalho L.P.S."/>
            <person name="Shen B."/>
        </authorList>
    </citation>
    <scope>NUCLEOTIDE SEQUENCE [LARGE SCALE GENOMIC DNA]</scope>
    <source>
        <strain evidence="1 2">NPDC050545</strain>
    </source>
</reference>
<organism evidence="1 2">
    <name type="scientific">Nonomuraea typhae</name>
    <dbReference type="NCBI Taxonomy" id="2603600"/>
    <lineage>
        <taxon>Bacteria</taxon>
        <taxon>Bacillati</taxon>
        <taxon>Actinomycetota</taxon>
        <taxon>Actinomycetes</taxon>
        <taxon>Streptosporangiales</taxon>
        <taxon>Streptosporangiaceae</taxon>
        <taxon>Nonomuraea</taxon>
    </lineage>
</organism>
<accession>A0ABW7YQZ0</accession>
<gene>
    <name evidence="1" type="ORF">ACIBG2_05980</name>
</gene>
<comment type="caution">
    <text evidence="1">The sequence shown here is derived from an EMBL/GenBank/DDBJ whole genome shotgun (WGS) entry which is preliminary data.</text>
</comment>
<sequence>MIPDRLLPLTLTLVRPAQRLDRYNDPTFDYGDAATRTTFRGWIDQSTANEQTPDSRNTITGTWALITNRAGIDANDHIDWDGAAYELDGPPWPVHTPAGVHHYEAKLRHVEG</sequence>
<evidence type="ECO:0000313" key="2">
    <source>
        <dbReference type="Proteomes" id="UP001612741"/>
    </source>
</evidence>
<dbReference type="EMBL" id="JBITGY010000002">
    <property type="protein sequence ID" value="MFI6496909.1"/>
    <property type="molecule type" value="Genomic_DNA"/>
</dbReference>
<evidence type="ECO:0008006" key="3">
    <source>
        <dbReference type="Google" id="ProtNLM"/>
    </source>
</evidence>
<dbReference type="Proteomes" id="UP001612741">
    <property type="component" value="Unassembled WGS sequence"/>
</dbReference>
<proteinExistence type="predicted"/>